<name>A0A1W0E5R6_9MICR</name>
<keyword evidence="2" id="KW-1185">Reference proteome</keyword>
<gene>
    <name evidence="1" type="ORF">EHP00_38</name>
</gene>
<dbReference type="AlphaFoldDB" id="A0A1W0E5R6"/>
<comment type="caution">
    <text evidence="1">The sequence shown here is derived from an EMBL/GenBank/DDBJ whole genome shotgun (WGS) entry which is preliminary data.</text>
</comment>
<sequence length="256" mass="31238">MICEKIVNTNIMFCYTNKEMEWDVLNQLKQHNVLVSSEQINKMHIYKFHSHRFFCLPLLLKDFDFKFRCLHGKDIFIDRYNKLPHDNWQELIDHWSCHKSEFKTVNKLKCEFFPSRILCSDFYCIFYKKDLPECCQTKNLEESQKMFYNELYTGHNSDYFIYKFFEDCFNRFYSFSLKLKGDIYEFKSFGTCILEKNSNENNIAFKIGFKTSNKHDHISEINEYFENEIFLQINKNKLNIKVCNYDISFIEHNFNR</sequence>
<protein>
    <submittedName>
        <fullName evidence="1">Uncharacterized protein</fullName>
    </submittedName>
</protein>
<proteinExistence type="predicted"/>
<reference evidence="1 2" key="1">
    <citation type="journal article" date="2017" name="Environ. Microbiol.">
        <title>Decay of the glycolytic pathway and adaptation to intranuclear parasitism within Enterocytozoonidae microsporidia.</title>
        <authorList>
            <person name="Wiredu Boakye D."/>
            <person name="Jaroenlak P."/>
            <person name="Prachumwat A."/>
            <person name="Williams T.A."/>
            <person name="Bateman K.S."/>
            <person name="Itsathitphaisarn O."/>
            <person name="Sritunyalucksana K."/>
            <person name="Paszkiewicz K.H."/>
            <person name="Moore K.A."/>
            <person name="Stentiford G.D."/>
            <person name="Williams B.A."/>
        </authorList>
    </citation>
    <scope>NUCLEOTIDE SEQUENCE [LARGE SCALE GENOMIC DNA]</scope>
    <source>
        <strain evidence="1 2">TH1</strain>
    </source>
</reference>
<dbReference type="OrthoDB" id="66510at2759"/>
<dbReference type="STRING" id="646526.A0A1W0E5R6"/>
<evidence type="ECO:0000313" key="1">
    <source>
        <dbReference type="EMBL" id="OQS54532.1"/>
    </source>
</evidence>
<dbReference type="Proteomes" id="UP000192758">
    <property type="component" value="Unassembled WGS sequence"/>
</dbReference>
<dbReference type="EMBL" id="MNPJ01000019">
    <property type="protein sequence ID" value="OQS54532.1"/>
    <property type="molecule type" value="Genomic_DNA"/>
</dbReference>
<dbReference type="VEuPathDB" id="MicrosporidiaDB:EHP00_38"/>
<evidence type="ECO:0000313" key="2">
    <source>
        <dbReference type="Proteomes" id="UP000192758"/>
    </source>
</evidence>
<accession>A0A1W0E5R6</accession>
<organism evidence="1 2">
    <name type="scientific">Ecytonucleospora hepatopenaei</name>
    <dbReference type="NCBI Taxonomy" id="646526"/>
    <lineage>
        <taxon>Eukaryota</taxon>
        <taxon>Fungi</taxon>
        <taxon>Fungi incertae sedis</taxon>
        <taxon>Microsporidia</taxon>
        <taxon>Enterocytozoonidae</taxon>
        <taxon>Ecytonucleospora</taxon>
    </lineage>
</organism>